<dbReference type="Pfam" id="PF01163">
    <property type="entry name" value="RIO1"/>
    <property type="match status" value="1"/>
</dbReference>
<feature type="region of interest" description="Disordered" evidence="12">
    <location>
        <begin position="33"/>
        <end position="74"/>
    </location>
</feature>
<evidence type="ECO:0000256" key="2">
    <source>
        <dbReference type="ARBA" id="ARBA00012513"/>
    </source>
</evidence>
<keyword evidence="15" id="KW-1185">Reference proteome</keyword>
<dbReference type="EC" id="2.7.11.1" evidence="2"/>
<dbReference type="SMART" id="SM00090">
    <property type="entry name" value="RIO"/>
    <property type="match status" value="1"/>
</dbReference>
<dbReference type="GO" id="GO:0005524">
    <property type="term" value="F:ATP binding"/>
    <property type="evidence" value="ECO:0007669"/>
    <property type="project" value="UniProtKB-KW"/>
</dbReference>
<evidence type="ECO:0000256" key="10">
    <source>
        <dbReference type="ARBA" id="ARBA00047899"/>
    </source>
</evidence>
<comment type="similarity">
    <text evidence="1">Belongs to the protein kinase superfamily. RIO-type Ser/Thr kinase family.</text>
</comment>
<evidence type="ECO:0000256" key="5">
    <source>
        <dbReference type="ARBA" id="ARBA00022723"/>
    </source>
</evidence>
<reference evidence="14 15" key="1">
    <citation type="submission" date="2018-11" db="EMBL/GenBank/DDBJ databases">
        <title>Trebonia kvetii gen.nov., sp.nov., a novel acidophilic actinobacterium, and proposal of the new actinobacterial family Treboniaceae fam. nov.</title>
        <authorList>
            <person name="Rapoport D."/>
            <person name="Sagova-Mareckova M."/>
            <person name="Sedlacek I."/>
            <person name="Provaznik J."/>
            <person name="Kralova S."/>
            <person name="Pavlinic D."/>
            <person name="Benes V."/>
            <person name="Kopecky J."/>
        </authorList>
    </citation>
    <scope>NUCLEOTIDE SEQUENCE [LARGE SCALE GENOMIC DNA]</scope>
    <source>
        <strain evidence="14 15">15Tr583</strain>
    </source>
</reference>
<dbReference type="InterPro" id="IPR018934">
    <property type="entry name" value="RIO_dom"/>
</dbReference>
<dbReference type="Proteomes" id="UP000460272">
    <property type="component" value="Unassembled WGS sequence"/>
</dbReference>
<keyword evidence="6" id="KW-0547">Nucleotide-binding</keyword>
<evidence type="ECO:0000259" key="13">
    <source>
        <dbReference type="SMART" id="SM00090"/>
    </source>
</evidence>
<keyword evidence="7 14" id="KW-0418">Kinase</keyword>
<evidence type="ECO:0000256" key="9">
    <source>
        <dbReference type="ARBA" id="ARBA00022842"/>
    </source>
</evidence>
<dbReference type="InterPro" id="IPR000687">
    <property type="entry name" value="RIO_kinase"/>
</dbReference>
<evidence type="ECO:0000256" key="8">
    <source>
        <dbReference type="ARBA" id="ARBA00022840"/>
    </source>
</evidence>
<dbReference type="PANTHER" id="PTHR45723">
    <property type="entry name" value="SERINE/THREONINE-PROTEIN KINASE RIO1"/>
    <property type="match status" value="1"/>
</dbReference>
<dbReference type="Gene3D" id="1.10.510.10">
    <property type="entry name" value="Transferase(Phosphotransferase) domain 1"/>
    <property type="match status" value="1"/>
</dbReference>
<comment type="catalytic activity">
    <reaction evidence="10">
        <text>L-threonyl-[protein] + ATP = O-phospho-L-threonyl-[protein] + ADP + H(+)</text>
        <dbReference type="Rhea" id="RHEA:46608"/>
        <dbReference type="Rhea" id="RHEA-COMP:11060"/>
        <dbReference type="Rhea" id="RHEA-COMP:11605"/>
        <dbReference type="ChEBI" id="CHEBI:15378"/>
        <dbReference type="ChEBI" id="CHEBI:30013"/>
        <dbReference type="ChEBI" id="CHEBI:30616"/>
        <dbReference type="ChEBI" id="CHEBI:61977"/>
        <dbReference type="ChEBI" id="CHEBI:456216"/>
        <dbReference type="EC" id="2.7.11.1"/>
    </reaction>
</comment>
<dbReference type="EMBL" id="RPFW01000001">
    <property type="protein sequence ID" value="TVZ06193.1"/>
    <property type="molecule type" value="Genomic_DNA"/>
</dbReference>
<accession>A0A6P2C9G0</accession>
<comment type="catalytic activity">
    <reaction evidence="11">
        <text>L-seryl-[protein] + ATP = O-phospho-L-seryl-[protein] + ADP + H(+)</text>
        <dbReference type="Rhea" id="RHEA:17989"/>
        <dbReference type="Rhea" id="RHEA-COMP:9863"/>
        <dbReference type="Rhea" id="RHEA-COMP:11604"/>
        <dbReference type="ChEBI" id="CHEBI:15378"/>
        <dbReference type="ChEBI" id="CHEBI:29999"/>
        <dbReference type="ChEBI" id="CHEBI:30616"/>
        <dbReference type="ChEBI" id="CHEBI:83421"/>
        <dbReference type="ChEBI" id="CHEBI:456216"/>
        <dbReference type="EC" id="2.7.11.1"/>
    </reaction>
</comment>
<evidence type="ECO:0000313" key="15">
    <source>
        <dbReference type="Proteomes" id="UP000460272"/>
    </source>
</evidence>
<dbReference type="InterPro" id="IPR051272">
    <property type="entry name" value="RIO-type_Ser/Thr_kinase"/>
</dbReference>
<keyword evidence="3" id="KW-0723">Serine/threonine-protein kinase</keyword>
<feature type="domain" description="RIO kinase" evidence="13">
    <location>
        <begin position="73"/>
        <end position="306"/>
    </location>
</feature>
<evidence type="ECO:0000256" key="11">
    <source>
        <dbReference type="ARBA" id="ARBA00048679"/>
    </source>
</evidence>
<dbReference type="GO" id="GO:0046872">
    <property type="term" value="F:metal ion binding"/>
    <property type="evidence" value="ECO:0007669"/>
    <property type="project" value="UniProtKB-KW"/>
</dbReference>
<dbReference type="AlphaFoldDB" id="A0A6P2C9G0"/>
<evidence type="ECO:0000256" key="7">
    <source>
        <dbReference type="ARBA" id="ARBA00022777"/>
    </source>
</evidence>
<dbReference type="GO" id="GO:0004674">
    <property type="term" value="F:protein serine/threonine kinase activity"/>
    <property type="evidence" value="ECO:0007669"/>
    <property type="project" value="UniProtKB-KW"/>
</dbReference>
<evidence type="ECO:0000256" key="6">
    <source>
        <dbReference type="ARBA" id="ARBA00022741"/>
    </source>
</evidence>
<evidence type="ECO:0000256" key="3">
    <source>
        <dbReference type="ARBA" id="ARBA00022527"/>
    </source>
</evidence>
<dbReference type="SUPFAM" id="SSF56112">
    <property type="entry name" value="Protein kinase-like (PK-like)"/>
    <property type="match status" value="1"/>
</dbReference>
<evidence type="ECO:0000256" key="1">
    <source>
        <dbReference type="ARBA" id="ARBA00009196"/>
    </source>
</evidence>
<feature type="compositionally biased region" description="Acidic residues" evidence="12">
    <location>
        <begin position="42"/>
        <end position="52"/>
    </location>
</feature>
<evidence type="ECO:0000256" key="4">
    <source>
        <dbReference type="ARBA" id="ARBA00022679"/>
    </source>
</evidence>
<dbReference type="OrthoDB" id="9795258at2"/>
<keyword evidence="8" id="KW-0067">ATP-binding</keyword>
<evidence type="ECO:0000256" key="12">
    <source>
        <dbReference type="SAM" id="MobiDB-lite"/>
    </source>
</evidence>
<sequence length="311" mass="34436">MRDSADSGDYGVTRRGKKRGKFYDDESVYAKRDRHLPRLESEDANDETDGLPEGDRWSTWDQSTPTERGPRPHPKWLVTDLAAVDTELGILKTGKEADVYLLRRHVPGTDRSCLLAAKRYRDAEHRLFHRDAGYLEGRRVRESRVNRATASRSAFGKQMIAGQWAGAEFTALCRLHSARLPVPYPVQITGTEVLLEFIGDSGGTAAPRLAETRPGEKLLASLWEQFTGALDMLARHGLAHGDLSPYNLLVHNGRLVIIDLPQVVDVIAHPAGRDFLVRDARNVATWFAARGLPAADPDALASRVTEQAGLA</sequence>
<keyword evidence="9" id="KW-0460">Magnesium</keyword>
<comment type="caution">
    <text evidence="14">The sequence shown here is derived from an EMBL/GenBank/DDBJ whole genome shotgun (WGS) entry which is preliminary data.</text>
</comment>
<keyword evidence="5" id="KW-0479">Metal-binding</keyword>
<evidence type="ECO:0000313" key="14">
    <source>
        <dbReference type="EMBL" id="TVZ06193.1"/>
    </source>
</evidence>
<gene>
    <name evidence="14" type="ORF">EAS64_01760</name>
</gene>
<dbReference type="InterPro" id="IPR011009">
    <property type="entry name" value="Kinase-like_dom_sf"/>
</dbReference>
<protein>
    <recommendedName>
        <fullName evidence="2">non-specific serine/threonine protein kinase</fullName>
        <ecNumber evidence="2">2.7.11.1</ecNumber>
    </recommendedName>
</protein>
<name>A0A6P2C9G0_9ACTN</name>
<proteinExistence type="inferred from homology"/>
<dbReference type="RefSeq" id="WP_145850947.1">
    <property type="nucleotide sequence ID" value="NZ_RPFW01000001.1"/>
</dbReference>
<keyword evidence="4" id="KW-0808">Transferase</keyword>
<dbReference type="Gene3D" id="3.30.200.20">
    <property type="entry name" value="Phosphorylase Kinase, domain 1"/>
    <property type="match status" value="1"/>
</dbReference>
<organism evidence="14 15">
    <name type="scientific">Trebonia kvetii</name>
    <dbReference type="NCBI Taxonomy" id="2480626"/>
    <lineage>
        <taxon>Bacteria</taxon>
        <taxon>Bacillati</taxon>
        <taxon>Actinomycetota</taxon>
        <taxon>Actinomycetes</taxon>
        <taxon>Streptosporangiales</taxon>
        <taxon>Treboniaceae</taxon>
        <taxon>Trebonia</taxon>
    </lineage>
</organism>